<keyword evidence="3" id="KW-1185">Reference proteome</keyword>
<feature type="compositionally biased region" description="Basic and acidic residues" evidence="1">
    <location>
        <begin position="22"/>
        <end position="37"/>
    </location>
</feature>
<feature type="region of interest" description="Disordered" evidence="1">
    <location>
        <begin position="17"/>
        <end position="37"/>
    </location>
</feature>
<dbReference type="RefSeq" id="WP_143328060.1">
    <property type="nucleotide sequence ID" value="NZ_FCOE02000009.1"/>
</dbReference>
<dbReference type="OrthoDB" id="9134656at2"/>
<sequence length="60" mass="6728">MEPRKIGRLAVSDIPPRAKIAPKPDRDIDMSTPESRERVSVAVRKVIQTHNIAIKALAKR</sequence>
<dbReference type="AlphaFoldDB" id="A0A158BBL3"/>
<protein>
    <submittedName>
        <fullName evidence="2">Uncharacterized protein</fullName>
    </submittedName>
</protein>
<gene>
    <name evidence="2" type="ORF">AWB80_03295</name>
</gene>
<evidence type="ECO:0000313" key="3">
    <source>
        <dbReference type="Proteomes" id="UP000054911"/>
    </source>
</evidence>
<evidence type="ECO:0000256" key="1">
    <source>
        <dbReference type="SAM" id="MobiDB-lite"/>
    </source>
</evidence>
<dbReference type="Proteomes" id="UP000054911">
    <property type="component" value="Unassembled WGS sequence"/>
</dbReference>
<dbReference type="EMBL" id="FCOE02000009">
    <property type="protein sequence ID" value="SAK67433.1"/>
    <property type="molecule type" value="Genomic_DNA"/>
</dbReference>
<proteinExistence type="predicted"/>
<dbReference type="STRING" id="1777141.AWB80_03295"/>
<organism evidence="2 3">
    <name type="scientific">Caballeronia pedi</name>
    <dbReference type="NCBI Taxonomy" id="1777141"/>
    <lineage>
        <taxon>Bacteria</taxon>
        <taxon>Pseudomonadati</taxon>
        <taxon>Pseudomonadota</taxon>
        <taxon>Betaproteobacteria</taxon>
        <taxon>Burkholderiales</taxon>
        <taxon>Burkholderiaceae</taxon>
        <taxon>Caballeronia</taxon>
    </lineage>
</organism>
<comment type="caution">
    <text evidence="2">The sequence shown here is derived from an EMBL/GenBank/DDBJ whole genome shotgun (WGS) entry which is preliminary data.</text>
</comment>
<evidence type="ECO:0000313" key="2">
    <source>
        <dbReference type="EMBL" id="SAK67433.1"/>
    </source>
</evidence>
<reference evidence="2" key="1">
    <citation type="submission" date="2016-01" db="EMBL/GenBank/DDBJ databases">
        <authorList>
            <person name="Peeters C."/>
        </authorList>
    </citation>
    <scope>NUCLEOTIDE SEQUENCE [LARGE SCALE GENOMIC DNA]</scope>
    <source>
        <strain evidence="2">LMG 29323</strain>
    </source>
</reference>
<accession>A0A158BBL3</accession>
<name>A0A158BBL3_9BURK</name>